<feature type="domain" description="Ferric siderophore reductase C-terminal" evidence="2">
    <location>
        <begin position="231"/>
        <end position="251"/>
    </location>
</feature>
<comment type="caution">
    <text evidence="3">The sequence shown here is derived from an EMBL/GenBank/DDBJ whole genome shotgun (WGS) entry which is preliminary data.</text>
</comment>
<keyword evidence="4" id="KW-1185">Reference proteome</keyword>
<name>A0A2S8Q6T3_9GAMM</name>
<gene>
    <name evidence="3" type="ORF">C6H66_04860</name>
</gene>
<dbReference type="NCBIfam" id="NF007932">
    <property type="entry name" value="PRK10647.1"/>
    <property type="match status" value="1"/>
</dbReference>
<dbReference type="Pfam" id="PF06276">
    <property type="entry name" value="FhuF"/>
    <property type="match status" value="1"/>
</dbReference>
<dbReference type="Proteomes" id="UP000239550">
    <property type="component" value="Unassembled WGS sequence"/>
</dbReference>
<organism evidence="3 4">
    <name type="scientific">Photorhabdus hindustanensis</name>
    <dbReference type="NCBI Taxonomy" id="2918802"/>
    <lineage>
        <taxon>Bacteria</taxon>
        <taxon>Pseudomonadati</taxon>
        <taxon>Pseudomonadota</taxon>
        <taxon>Gammaproteobacteria</taxon>
        <taxon>Enterobacterales</taxon>
        <taxon>Morganellaceae</taxon>
        <taxon>Photorhabdus</taxon>
    </lineage>
</organism>
<sequence>MVSNTNDSITPLTTVVIEDIIQLFEQTFSHFTATMRVNADNIPVASMSFPQWSDTREFPVLIQRYQDEYYGDNNIKPNQKALYSLWAQWYFGLVIPPMMLMLLEYPQAVDTHYNLFRVEFHDSGRPDIVYYHLTWLNETPSSLLHRHYSLLDRHIIPVCEKIESYQGINGRLLWNNIGYIMHWYLAEFSTRINSKLYQEIINGLFMEPQLPDGRDNPLYRTVILRHNNMQRRTCCQRNKLPGVGNCHDCPLESKVESRH</sequence>
<dbReference type="GO" id="GO:0003824">
    <property type="term" value="F:catalytic activity"/>
    <property type="evidence" value="ECO:0007669"/>
    <property type="project" value="UniProtKB-ARBA"/>
</dbReference>
<dbReference type="GO" id="GO:0051537">
    <property type="term" value="F:2 iron, 2 sulfur cluster binding"/>
    <property type="evidence" value="ECO:0007669"/>
    <property type="project" value="InterPro"/>
</dbReference>
<evidence type="ECO:0000259" key="2">
    <source>
        <dbReference type="Pfam" id="PF11575"/>
    </source>
</evidence>
<dbReference type="InterPro" id="IPR022770">
    <property type="entry name" value="IucA/IucC-like_C"/>
</dbReference>
<proteinExistence type="predicted"/>
<dbReference type="EMBL" id="PUWT01000010">
    <property type="protein sequence ID" value="PQQ28284.1"/>
    <property type="molecule type" value="Genomic_DNA"/>
</dbReference>
<dbReference type="InterPro" id="IPR008090">
    <property type="entry name" value="Fe_iron_reduct"/>
</dbReference>
<dbReference type="PRINTS" id="PR01714">
    <property type="entry name" value="2FE2SRDCTASE"/>
</dbReference>
<evidence type="ECO:0000313" key="4">
    <source>
        <dbReference type="Proteomes" id="UP000239550"/>
    </source>
</evidence>
<evidence type="ECO:0000313" key="3">
    <source>
        <dbReference type="EMBL" id="PQQ28284.1"/>
    </source>
</evidence>
<evidence type="ECO:0000259" key="1">
    <source>
        <dbReference type="Pfam" id="PF06276"/>
    </source>
</evidence>
<reference evidence="3 4" key="1">
    <citation type="submission" date="2018-02" db="EMBL/GenBank/DDBJ databases">
        <title>Five New Genomes of Indian Photorhabdus Isolates TSA.</title>
        <authorList>
            <person name="Dubay B."/>
            <person name="Somvanshi V.S."/>
        </authorList>
    </citation>
    <scope>NUCLEOTIDE SEQUENCE [LARGE SCALE GENOMIC DNA]</scope>
    <source>
        <strain evidence="3 4">H1</strain>
    </source>
</reference>
<accession>A0A2S8Q6T3</accession>
<protein>
    <submittedName>
        <fullName evidence="3">Hydroxamate siderophore iron reductase FhuF</fullName>
    </submittedName>
</protein>
<dbReference type="Pfam" id="PF11575">
    <property type="entry name" value="FhuF_C"/>
    <property type="match status" value="1"/>
</dbReference>
<dbReference type="InterPro" id="IPR024726">
    <property type="entry name" value="FhuF_C"/>
</dbReference>
<dbReference type="NCBIfam" id="TIGR03951">
    <property type="entry name" value="Fe_III_red_FhuF"/>
    <property type="match status" value="1"/>
</dbReference>
<feature type="domain" description="Aerobactin siderophore biosynthesis IucA/IucC-like C-terminal" evidence="1">
    <location>
        <begin position="84"/>
        <end position="227"/>
    </location>
</feature>
<dbReference type="AlphaFoldDB" id="A0A2S8Q6T3"/>